<evidence type="ECO:0000313" key="4">
    <source>
        <dbReference type="Proteomes" id="UP000291404"/>
    </source>
</evidence>
<dbReference type="EMBL" id="PITI01000003">
    <property type="protein sequence ID" value="TBU09739.1"/>
    <property type="molecule type" value="Genomic_DNA"/>
</dbReference>
<protein>
    <submittedName>
        <fullName evidence="2">Uncharacterized protein</fullName>
    </submittedName>
</protein>
<feature type="signal peptide" evidence="1">
    <location>
        <begin position="1"/>
        <end position="21"/>
    </location>
</feature>
<feature type="chain" id="PRO_5033445354" evidence="1">
    <location>
        <begin position="22"/>
        <end position="504"/>
    </location>
</feature>
<dbReference type="Proteomes" id="UP000291404">
    <property type="component" value="Unassembled WGS sequence"/>
</dbReference>
<sequence>MNNLKRIFSAVFFIFLQLGDCEQEYKKGEQISNMIPSSKYNIDSRIFISIKPRSKVENKILTKIFFKFRKECLNYVLNNIKIEEVRYLVRKEIQSNNVDPKSYNLEFQLYIFVRNIQRIALDLFFNFYSKHNTILKNDEMKISRENTEAYLNQNYLLCTIDQIYNSLRNENISKIYSRSKNISFKRLFCYNTNQDQLTTEILIDHSKLMIENVISCAFSTISLRYEDLFEMLKELKLTDISHFKYFMPFKKNENYATNPSNKNSYNRKIKRRELNICGGFSTQNSDVFPFFKVERKRMYEDRKSINPLFQNDRESFLNHINQRSVFYEENNVLRIEKLEFAYDTVKSVLANLNKFKESKPHLGKTLIIIDLDLRHFLIDILLNYFIMDGNILNIVHNNEAMEKPQEETWENIQLYLLEECNKHIPKLPPNKRTKYIENHYVIQIRPLKLSAKKIRKIVSGFIGLRKIESRLRCLIDSNKRCFYTLIYKLINYMNKIIEQHLLSI</sequence>
<dbReference type="VEuPathDB" id="MicrosporidiaDB:CWI39_0620p0020"/>
<evidence type="ECO:0000313" key="3">
    <source>
        <dbReference type="EMBL" id="TBU09739.1"/>
    </source>
</evidence>
<reference evidence="2 4" key="1">
    <citation type="submission" date="2017-12" db="EMBL/GenBank/DDBJ databases">
        <authorList>
            <person name="Pombert J.-F."/>
            <person name="Haag K.L."/>
            <person name="Ebert D."/>
        </authorList>
    </citation>
    <scope>NUCLEOTIDE SEQUENCE [LARGE SCALE GENOMIC DNA]</scope>
    <source>
        <strain evidence="2">BE-OM-2</strain>
    </source>
</reference>
<accession>A0A4Q9LNN2</accession>
<dbReference type="VEuPathDB" id="MicrosporidiaDB:CWI36_0003p0020"/>
<dbReference type="AlphaFoldDB" id="A0A4Q9LNN2"/>
<evidence type="ECO:0000256" key="1">
    <source>
        <dbReference type="SAM" id="SignalP"/>
    </source>
</evidence>
<proteinExistence type="predicted"/>
<name>A0A4Q9LNN2_9MICR</name>
<gene>
    <name evidence="3" type="ORF">CWI36_0003p0020</name>
    <name evidence="2" type="ORF">CWI36_0018p0020</name>
</gene>
<comment type="caution">
    <text evidence="2">The sequence shown here is derived from an EMBL/GenBank/DDBJ whole genome shotgun (WGS) entry which is preliminary data.</text>
</comment>
<organism evidence="2 4">
    <name type="scientific">Hamiltosporidium magnivora</name>
    <dbReference type="NCBI Taxonomy" id="148818"/>
    <lineage>
        <taxon>Eukaryota</taxon>
        <taxon>Fungi</taxon>
        <taxon>Fungi incertae sedis</taxon>
        <taxon>Microsporidia</taxon>
        <taxon>Dubosqiidae</taxon>
        <taxon>Hamiltosporidium</taxon>
    </lineage>
</organism>
<keyword evidence="4" id="KW-1185">Reference proteome</keyword>
<keyword evidence="1" id="KW-0732">Signal</keyword>
<evidence type="ECO:0000313" key="2">
    <source>
        <dbReference type="EMBL" id="TBU09566.1"/>
    </source>
</evidence>
<dbReference type="EMBL" id="PITI01000018">
    <property type="protein sequence ID" value="TBU09566.1"/>
    <property type="molecule type" value="Genomic_DNA"/>
</dbReference>
<dbReference type="VEuPathDB" id="MicrosporidiaDB:CWI36_0018p0020"/>